<protein>
    <recommendedName>
        <fullName evidence="3">DUF2789 domain-containing protein</fullName>
    </recommendedName>
</protein>
<dbReference type="Pfam" id="PF10982">
    <property type="entry name" value="DUF2789"/>
    <property type="match status" value="1"/>
</dbReference>
<dbReference type="AlphaFoldDB" id="A0A1T1HEB6"/>
<evidence type="ECO:0000313" key="2">
    <source>
        <dbReference type="Proteomes" id="UP000190064"/>
    </source>
</evidence>
<sequence>MDLSTHNMTNLFNQLGLPSDETSIQQFIRDNAPIPADQPIYEASCFTDVQAAFLAQGLDEDSDWSEVIDTLHSALSEPAK</sequence>
<gene>
    <name evidence="1" type="ORF">BTA35_0201000</name>
</gene>
<name>A0A1T1HEB6_OCELI</name>
<dbReference type="InterPro" id="IPR038086">
    <property type="entry name" value="DUF2789_sf"/>
</dbReference>
<dbReference type="Proteomes" id="UP000190064">
    <property type="component" value="Unassembled WGS sequence"/>
</dbReference>
<dbReference type="Gene3D" id="1.10.10.1130">
    <property type="entry name" value="Uncharacterised protein PF10982, DUF2789"/>
    <property type="match status" value="1"/>
</dbReference>
<keyword evidence="2" id="KW-1185">Reference proteome</keyword>
<dbReference type="STRING" id="966.BTA35_0201000"/>
<comment type="caution">
    <text evidence="1">The sequence shown here is derived from an EMBL/GenBank/DDBJ whole genome shotgun (WGS) entry which is preliminary data.</text>
</comment>
<reference evidence="1" key="1">
    <citation type="submission" date="2017-02" db="EMBL/GenBank/DDBJ databases">
        <title>Draft Genome Sequence of the Salt Water Bacterium Oceanospirillum linum ATCC 11336.</title>
        <authorList>
            <person name="Trachtenberg A.M."/>
            <person name="Carney J.G."/>
            <person name="Linnane J.D."/>
            <person name="Rheaume B.A."/>
            <person name="Pitts N.L."/>
            <person name="Mykles D.L."/>
            <person name="Maclea K.S."/>
        </authorList>
    </citation>
    <scope>NUCLEOTIDE SEQUENCE [LARGE SCALE GENOMIC DNA]</scope>
    <source>
        <strain evidence="1">ATCC 11336</strain>
    </source>
</reference>
<dbReference type="EMBL" id="MTSD02000001">
    <property type="protein sequence ID" value="OOV88155.1"/>
    <property type="molecule type" value="Genomic_DNA"/>
</dbReference>
<dbReference type="RefSeq" id="WP_077242568.1">
    <property type="nucleotide sequence ID" value="NZ_FXTS01000001.1"/>
</dbReference>
<organism evidence="1 2">
    <name type="scientific">Oceanospirillum linum</name>
    <dbReference type="NCBI Taxonomy" id="966"/>
    <lineage>
        <taxon>Bacteria</taxon>
        <taxon>Pseudomonadati</taxon>
        <taxon>Pseudomonadota</taxon>
        <taxon>Gammaproteobacteria</taxon>
        <taxon>Oceanospirillales</taxon>
        <taxon>Oceanospirillaceae</taxon>
        <taxon>Oceanospirillum</taxon>
    </lineage>
</organism>
<proteinExistence type="predicted"/>
<accession>A0A1T1HEB6</accession>
<evidence type="ECO:0008006" key="3">
    <source>
        <dbReference type="Google" id="ProtNLM"/>
    </source>
</evidence>
<dbReference type="InterPro" id="IPR021250">
    <property type="entry name" value="DUF2789"/>
</dbReference>
<evidence type="ECO:0000313" key="1">
    <source>
        <dbReference type="EMBL" id="OOV88155.1"/>
    </source>
</evidence>